<evidence type="ECO:0000313" key="2">
    <source>
        <dbReference type="EMBL" id="MFD2188703.1"/>
    </source>
</evidence>
<dbReference type="PROSITE" id="PS51257">
    <property type="entry name" value="PROKAR_LIPOPROTEIN"/>
    <property type="match status" value="1"/>
</dbReference>
<sequence>MKTIYKTILFCIVLILFSCDDYLDVNENPNQLVEIPSGDLLLKGTLLANAQVQQGQLARVSMYYTGGLIGLNLVQQTQYNYDYTPGDSNAIWEFIYNGILVQNREIRRISPNLDLLQGIIDVNEALAVGTGTSLFGDIPYSEATPENPSLESPDPDLDLQADIYIALQTLLDNAISKINNATTNVGSEDIYFSGNTAYWIASAYTLKARYYLQTKQYDLALNNVINGISSAAGTMAFKPIGSVPDNSNILFNFVNSSRAGDMTGDGAFYRDLLDPANTSSRNNAKTDETARRNYSYISGDGNQDNGIDGPTTPMKLVSYEENLLIWAECLLRVNNDNQGAIDKLNELRAYLDSGDAFNLINDTDTFNYEPYILADFQPGGIENQGNITTDRAILREIIEERYVTGFSTYMPFNDTRRLLKSDSDIIVPFPLNNNTTTVNPQRLLYPQNEIDGNENIPQPIPDLFTPTPVNQ</sequence>
<dbReference type="Pfam" id="PF12771">
    <property type="entry name" value="SusD-like_2"/>
    <property type="match status" value="1"/>
</dbReference>
<proteinExistence type="predicted"/>
<evidence type="ECO:0000256" key="1">
    <source>
        <dbReference type="SAM" id="MobiDB-lite"/>
    </source>
</evidence>
<evidence type="ECO:0000313" key="3">
    <source>
        <dbReference type="Proteomes" id="UP001597344"/>
    </source>
</evidence>
<comment type="caution">
    <text evidence="2">The sequence shown here is derived from an EMBL/GenBank/DDBJ whole genome shotgun (WGS) entry which is preliminary data.</text>
</comment>
<keyword evidence="3" id="KW-1185">Reference proteome</keyword>
<dbReference type="InterPro" id="IPR041662">
    <property type="entry name" value="SusD-like_2"/>
</dbReference>
<dbReference type="Proteomes" id="UP001597344">
    <property type="component" value="Unassembled WGS sequence"/>
</dbReference>
<dbReference type="EMBL" id="JBHUHY010000028">
    <property type="protein sequence ID" value="MFD2188703.1"/>
    <property type="molecule type" value="Genomic_DNA"/>
</dbReference>
<protein>
    <submittedName>
        <fullName evidence="2">SusD/RagB family nutrient-binding outer membrane lipoprotein</fullName>
    </submittedName>
</protein>
<gene>
    <name evidence="2" type="ORF">ACFSJT_18010</name>
</gene>
<dbReference type="InterPro" id="IPR011990">
    <property type="entry name" value="TPR-like_helical_dom_sf"/>
</dbReference>
<dbReference type="SUPFAM" id="SSF48452">
    <property type="entry name" value="TPR-like"/>
    <property type="match status" value="1"/>
</dbReference>
<accession>A0ABW5B085</accession>
<dbReference type="Gene3D" id="1.25.40.390">
    <property type="match status" value="1"/>
</dbReference>
<dbReference type="RefSeq" id="WP_378321730.1">
    <property type="nucleotide sequence ID" value="NZ_JBHUHY010000028.1"/>
</dbReference>
<keyword evidence="2" id="KW-0449">Lipoprotein</keyword>
<feature type="region of interest" description="Disordered" evidence="1">
    <location>
        <begin position="450"/>
        <end position="471"/>
    </location>
</feature>
<name>A0ABW5B085_9FLAO</name>
<organism evidence="2 3">
    <name type="scientific">Aquimarina celericrescens</name>
    <dbReference type="NCBI Taxonomy" id="1964542"/>
    <lineage>
        <taxon>Bacteria</taxon>
        <taxon>Pseudomonadati</taxon>
        <taxon>Bacteroidota</taxon>
        <taxon>Flavobacteriia</taxon>
        <taxon>Flavobacteriales</taxon>
        <taxon>Flavobacteriaceae</taxon>
        <taxon>Aquimarina</taxon>
    </lineage>
</organism>
<feature type="region of interest" description="Disordered" evidence="1">
    <location>
        <begin position="279"/>
        <end position="308"/>
    </location>
</feature>
<reference evidence="3" key="1">
    <citation type="journal article" date="2019" name="Int. J. Syst. Evol. Microbiol.">
        <title>The Global Catalogue of Microorganisms (GCM) 10K type strain sequencing project: providing services to taxonomists for standard genome sequencing and annotation.</title>
        <authorList>
            <consortium name="The Broad Institute Genomics Platform"/>
            <consortium name="The Broad Institute Genome Sequencing Center for Infectious Disease"/>
            <person name="Wu L."/>
            <person name="Ma J."/>
        </authorList>
    </citation>
    <scope>NUCLEOTIDE SEQUENCE [LARGE SCALE GENOMIC DNA]</scope>
    <source>
        <strain evidence="3">DT92</strain>
    </source>
</reference>